<feature type="transmembrane region" description="Helical" evidence="3">
    <location>
        <begin position="70"/>
        <end position="92"/>
    </location>
</feature>
<dbReference type="EMBL" id="FORX01000021">
    <property type="protein sequence ID" value="SFK36359.1"/>
    <property type="molecule type" value="Genomic_DNA"/>
</dbReference>
<feature type="transmembrane region" description="Helical" evidence="3">
    <location>
        <begin position="238"/>
        <end position="263"/>
    </location>
</feature>
<keyword evidence="2" id="KW-0813">Transport</keyword>
<feature type="transmembrane region" description="Helical" evidence="3">
    <location>
        <begin position="202"/>
        <end position="226"/>
    </location>
</feature>
<dbReference type="PANTHER" id="PTHR36838">
    <property type="entry name" value="AUXIN EFFLUX CARRIER FAMILY PROTEIN"/>
    <property type="match status" value="1"/>
</dbReference>
<evidence type="ECO:0000313" key="4">
    <source>
        <dbReference type="EMBL" id="SFK36359.1"/>
    </source>
</evidence>
<keyword evidence="5" id="KW-1185">Reference proteome</keyword>
<dbReference type="PANTHER" id="PTHR36838:SF3">
    <property type="entry name" value="TRANSPORTER AUXIN EFFLUX CARRIER EC FAMILY"/>
    <property type="match status" value="1"/>
</dbReference>
<dbReference type="Gene3D" id="1.20.1530.20">
    <property type="match status" value="1"/>
</dbReference>
<feature type="transmembrane region" description="Helical" evidence="3">
    <location>
        <begin position="299"/>
        <end position="321"/>
    </location>
</feature>
<protein>
    <recommendedName>
        <fullName evidence="6">Permease</fullName>
    </recommendedName>
</protein>
<dbReference type="GO" id="GO:0012505">
    <property type="term" value="C:endomembrane system"/>
    <property type="evidence" value="ECO:0007669"/>
    <property type="project" value="UniProtKB-SubCell"/>
</dbReference>
<sequence length="325" mass="34462">MDKVLFSLTVIVTGLGLGWLVRMAVDAGRLHLPVDMPRLRVGLQKAALLWVLPLTYCGAIWNLSLGDVELVAMPFVGASVFLLGGFLALAAARPLGLSARQTGAFYCCGSFTNIGAVGAMVCHTFLGEAAFALVPAYKLFEEIVYFSFGFPLARAYAEGGRQGGGAMAGLRRVVTDPFIIVALSSMLLGGILNLSGLERPSFFPLLNSILVPTGSLMMLFSIGLAMRFTRLNKYLRECAVIIGIKFVCMPILATGAAAALGFGSIMGGAPLKVVLILSSMPVAFTALIPPSIYDLDIDLANACWFASTLALIVVLPTLYWLTGLL</sequence>
<feature type="transmembrane region" description="Helical" evidence="3">
    <location>
        <begin position="46"/>
        <end position="64"/>
    </location>
</feature>
<dbReference type="AlphaFoldDB" id="A0A1I3YYD1"/>
<evidence type="ECO:0000313" key="5">
    <source>
        <dbReference type="Proteomes" id="UP000198635"/>
    </source>
</evidence>
<dbReference type="STRING" id="52560.SAMN04488082_12165"/>
<evidence type="ECO:0000256" key="3">
    <source>
        <dbReference type="SAM" id="Phobius"/>
    </source>
</evidence>
<keyword evidence="3" id="KW-1133">Transmembrane helix</keyword>
<dbReference type="RefSeq" id="WP_092378416.1">
    <property type="nucleotide sequence ID" value="NZ_FORX01000021.1"/>
</dbReference>
<keyword evidence="3" id="KW-0472">Membrane</keyword>
<keyword evidence="3" id="KW-0812">Transmembrane</keyword>
<gene>
    <name evidence="4" type="ORF">SAMN04488082_12165</name>
</gene>
<feature type="transmembrane region" description="Helical" evidence="3">
    <location>
        <begin position="104"/>
        <end position="127"/>
    </location>
</feature>
<dbReference type="OrthoDB" id="2840521at2"/>
<proteinExistence type="predicted"/>
<organism evidence="4 5">
    <name type="scientific">Desulfomicrobium apsheronum</name>
    <dbReference type="NCBI Taxonomy" id="52560"/>
    <lineage>
        <taxon>Bacteria</taxon>
        <taxon>Pseudomonadati</taxon>
        <taxon>Thermodesulfobacteriota</taxon>
        <taxon>Desulfovibrionia</taxon>
        <taxon>Desulfovibrionales</taxon>
        <taxon>Desulfomicrobiaceae</taxon>
        <taxon>Desulfomicrobium</taxon>
    </lineage>
</organism>
<name>A0A1I3YYD1_9BACT</name>
<feature type="transmembrane region" description="Helical" evidence="3">
    <location>
        <begin position="178"/>
        <end position="196"/>
    </location>
</feature>
<evidence type="ECO:0000256" key="2">
    <source>
        <dbReference type="ARBA" id="ARBA00022448"/>
    </source>
</evidence>
<reference evidence="5" key="1">
    <citation type="submission" date="2016-10" db="EMBL/GenBank/DDBJ databases">
        <authorList>
            <person name="Varghese N."/>
            <person name="Submissions S."/>
        </authorList>
    </citation>
    <scope>NUCLEOTIDE SEQUENCE [LARGE SCALE GENOMIC DNA]</scope>
    <source>
        <strain evidence="5">DSM 5918</strain>
    </source>
</reference>
<dbReference type="InterPro" id="IPR038770">
    <property type="entry name" value="Na+/solute_symporter_sf"/>
</dbReference>
<accession>A0A1I3YYD1</accession>
<feature type="transmembrane region" description="Helical" evidence="3">
    <location>
        <begin position="6"/>
        <end position="25"/>
    </location>
</feature>
<dbReference type="Proteomes" id="UP000198635">
    <property type="component" value="Unassembled WGS sequence"/>
</dbReference>
<evidence type="ECO:0008006" key="6">
    <source>
        <dbReference type="Google" id="ProtNLM"/>
    </source>
</evidence>
<evidence type="ECO:0000256" key="1">
    <source>
        <dbReference type="ARBA" id="ARBA00004127"/>
    </source>
</evidence>
<comment type="subcellular location">
    <subcellularLocation>
        <location evidence="1">Endomembrane system</location>
        <topology evidence="1">Multi-pass membrane protein</topology>
    </subcellularLocation>
</comment>
<feature type="transmembrane region" description="Helical" evidence="3">
    <location>
        <begin position="269"/>
        <end position="287"/>
    </location>
</feature>